<dbReference type="Pfam" id="PF14257">
    <property type="entry name" value="DUF4349"/>
    <property type="match status" value="1"/>
</dbReference>
<keyword evidence="2" id="KW-1133">Transmembrane helix</keyword>
<feature type="domain" description="DUF4349" evidence="3">
    <location>
        <begin position="41"/>
        <end position="242"/>
    </location>
</feature>
<sequence>MSTAKRWILVATLVLVVAGCSKKQEVGPLPVAGETGKAGAKLAYEHHLRIELQREQIAPRMAAVREACESARFGACNVLRLDQSEESGSLTVRIVPSGVEPISALASQSGKLAWRQTQAEDLADAVNDNQQQLKELEIYSTQIEQLAERKDLSASDLIALSHERAQIQIERENLQNTAAQQQRRIDTNLLQMDFTDEAHGRHLGITFGEWTDQLYDGIRDTLSMLAYGIPFLSLAFPLALCWRWLWRRVTRKSRERRARLENKDEST</sequence>
<dbReference type="RefSeq" id="WP_284400962.1">
    <property type="nucleotide sequence ID" value="NZ_BSNQ01000009.1"/>
</dbReference>
<evidence type="ECO:0000256" key="2">
    <source>
        <dbReference type="SAM" id="Phobius"/>
    </source>
</evidence>
<evidence type="ECO:0000256" key="1">
    <source>
        <dbReference type="SAM" id="Coils"/>
    </source>
</evidence>
<keyword evidence="5" id="KW-1185">Reference proteome</keyword>
<protein>
    <submittedName>
        <fullName evidence="4">DUF4349 domain-containing protein</fullName>
    </submittedName>
</protein>
<keyword evidence="2" id="KW-0812">Transmembrane</keyword>
<dbReference type="PROSITE" id="PS51257">
    <property type="entry name" value="PROKAR_LIPOPROTEIN"/>
    <property type="match status" value="1"/>
</dbReference>
<gene>
    <name evidence="4" type="ORF">ISP13_10350</name>
</gene>
<accession>A0ABW8IVM4</accession>
<proteinExistence type="predicted"/>
<reference evidence="4 5" key="1">
    <citation type="submission" date="2020-10" db="EMBL/GenBank/DDBJ databases">
        <title>Phylogeny of dyella-like bacteria.</title>
        <authorList>
            <person name="Fu J."/>
        </authorList>
    </citation>
    <scope>NUCLEOTIDE SEQUENCE [LARGE SCALE GENOMIC DNA]</scope>
    <source>
        <strain evidence="4 5">DHOB07</strain>
    </source>
</reference>
<evidence type="ECO:0000259" key="3">
    <source>
        <dbReference type="Pfam" id="PF14257"/>
    </source>
</evidence>
<dbReference type="Proteomes" id="UP001620405">
    <property type="component" value="Unassembled WGS sequence"/>
</dbReference>
<evidence type="ECO:0000313" key="5">
    <source>
        <dbReference type="Proteomes" id="UP001620405"/>
    </source>
</evidence>
<evidence type="ECO:0000313" key="4">
    <source>
        <dbReference type="EMBL" id="MFK2873932.1"/>
    </source>
</evidence>
<name>A0ABW8IVM4_9GAMM</name>
<feature type="transmembrane region" description="Helical" evidence="2">
    <location>
        <begin position="224"/>
        <end position="246"/>
    </location>
</feature>
<comment type="caution">
    <text evidence="4">The sequence shown here is derived from an EMBL/GenBank/DDBJ whole genome shotgun (WGS) entry which is preliminary data.</text>
</comment>
<keyword evidence="2" id="KW-0472">Membrane</keyword>
<feature type="coiled-coil region" evidence="1">
    <location>
        <begin position="119"/>
        <end position="184"/>
    </location>
</feature>
<dbReference type="EMBL" id="JADIKG010000012">
    <property type="protein sequence ID" value="MFK2873932.1"/>
    <property type="molecule type" value="Genomic_DNA"/>
</dbReference>
<dbReference type="InterPro" id="IPR025645">
    <property type="entry name" value="DUF4349"/>
</dbReference>
<organism evidence="4 5">
    <name type="scientific">Dyella lipolytica</name>
    <dbReference type="NCBI Taxonomy" id="1867835"/>
    <lineage>
        <taxon>Bacteria</taxon>
        <taxon>Pseudomonadati</taxon>
        <taxon>Pseudomonadota</taxon>
        <taxon>Gammaproteobacteria</taxon>
        <taxon>Lysobacterales</taxon>
        <taxon>Rhodanobacteraceae</taxon>
        <taxon>Dyella</taxon>
    </lineage>
</organism>
<keyword evidence="1" id="KW-0175">Coiled coil</keyword>